<keyword evidence="2" id="KW-0732">Signal</keyword>
<proteinExistence type="predicted"/>
<dbReference type="PROSITE" id="PS51257">
    <property type="entry name" value="PROKAR_LIPOPROTEIN"/>
    <property type="match status" value="1"/>
</dbReference>
<dbReference type="RefSeq" id="WP_008696343.1">
    <property type="nucleotide sequence ID" value="NZ_ANOG01000391.1"/>
</dbReference>
<feature type="signal peptide" evidence="2">
    <location>
        <begin position="1"/>
        <end position="20"/>
    </location>
</feature>
<sequence>MIRKLCLMVSLFMFSCITGCGDSAPTNVIEDADEQAIADYQAELEREQALLEADEGE</sequence>
<evidence type="ECO:0000256" key="2">
    <source>
        <dbReference type="SAM" id="SignalP"/>
    </source>
</evidence>
<organism evidence="3 4">
    <name type="scientific">Rhodopirellula maiorica SM1</name>
    <dbReference type="NCBI Taxonomy" id="1265738"/>
    <lineage>
        <taxon>Bacteria</taxon>
        <taxon>Pseudomonadati</taxon>
        <taxon>Planctomycetota</taxon>
        <taxon>Planctomycetia</taxon>
        <taxon>Pirellulales</taxon>
        <taxon>Pirellulaceae</taxon>
        <taxon>Novipirellula</taxon>
    </lineage>
</organism>
<gene>
    <name evidence="3" type="ORF">RMSM_02751</name>
</gene>
<feature type="chain" id="PRO_5004070845" evidence="2">
    <location>
        <begin position="21"/>
        <end position="57"/>
    </location>
</feature>
<dbReference type="EMBL" id="ANOG01000391">
    <property type="protein sequence ID" value="EMI20316.1"/>
    <property type="molecule type" value="Genomic_DNA"/>
</dbReference>
<evidence type="ECO:0000256" key="1">
    <source>
        <dbReference type="SAM" id="Coils"/>
    </source>
</evidence>
<keyword evidence="4" id="KW-1185">Reference proteome</keyword>
<reference evidence="3 4" key="1">
    <citation type="journal article" date="2013" name="Mar. Genomics">
        <title>Expression of sulfatases in Rhodopirellula baltica and the diversity of sulfatases in the genus Rhodopirellula.</title>
        <authorList>
            <person name="Wegner C.E."/>
            <person name="Richter-Heitmann T."/>
            <person name="Klindworth A."/>
            <person name="Klockow C."/>
            <person name="Richter M."/>
            <person name="Achstetter T."/>
            <person name="Glockner F.O."/>
            <person name="Harder J."/>
        </authorList>
    </citation>
    <scope>NUCLEOTIDE SEQUENCE [LARGE SCALE GENOMIC DNA]</scope>
    <source>
        <strain evidence="3 4">SM1</strain>
    </source>
</reference>
<dbReference type="PATRIC" id="fig|1265738.3.peg.2759"/>
<dbReference type="AlphaFoldDB" id="M5RMB2"/>
<comment type="caution">
    <text evidence="3">The sequence shown here is derived from an EMBL/GenBank/DDBJ whole genome shotgun (WGS) entry which is preliminary data.</text>
</comment>
<evidence type="ECO:0000313" key="3">
    <source>
        <dbReference type="EMBL" id="EMI20316.1"/>
    </source>
</evidence>
<evidence type="ECO:0000313" key="4">
    <source>
        <dbReference type="Proteomes" id="UP000011991"/>
    </source>
</evidence>
<keyword evidence="1" id="KW-0175">Coiled coil</keyword>
<dbReference type="Proteomes" id="UP000011991">
    <property type="component" value="Unassembled WGS sequence"/>
</dbReference>
<accession>M5RMB2</accession>
<name>M5RMB2_9BACT</name>
<feature type="coiled-coil region" evidence="1">
    <location>
        <begin position="30"/>
        <end position="57"/>
    </location>
</feature>
<protein>
    <submittedName>
        <fullName evidence="3">Secreted protein</fullName>
    </submittedName>
</protein>